<accession>A0A6A1VJ34</accession>
<organism evidence="7 8">
    <name type="scientific">Morella rubra</name>
    <name type="common">Chinese bayberry</name>
    <dbReference type="NCBI Taxonomy" id="262757"/>
    <lineage>
        <taxon>Eukaryota</taxon>
        <taxon>Viridiplantae</taxon>
        <taxon>Streptophyta</taxon>
        <taxon>Embryophyta</taxon>
        <taxon>Tracheophyta</taxon>
        <taxon>Spermatophyta</taxon>
        <taxon>Magnoliopsida</taxon>
        <taxon>eudicotyledons</taxon>
        <taxon>Gunneridae</taxon>
        <taxon>Pentapetalae</taxon>
        <taxon>rosids</taxon>
        <taxon>fabids</taxon>
        <taxon>Fagales</taxon>
        <taxon>Myricaceae</taxon>
        <taxon>Morella</taxon>
    </lineage>
</organism>
<dbReference type="Proteomes" id="UP000516437">
    <property type="component" value="Chromosome 5"/>
</dbReference>
<proteinExistence type="predicted"/>
<dbReference type="PANTHER" id="PTHR34836:SF7">
    <property type="entry name" value="RECEPTOR LIGAND BINDING REGION DOMAIN-CONTAINING PROTEIN"/>
    <property type="match status" value="1"/>
</dbReference>
<feature type="domain" description="Receptor ligand binding region" evidence="5">
    <location>
        <begin position="2"/>
        <end position="82"/>
    </location>
</feature>
<dbReference type="InterPro" id="IPR001828">
    <property type="entry name" value="ANF_lig-bd_rcpt"/>
</dbReference>
<evidence type="ECO:0000313" key="8">
    <source>
        <dbReference type="Proteomes" id="UP000516437"/>
    </source>
</evidence>
<dbReference type="PANTHER" id="PTHR34836">
    <property type="entry name" value="OS06G0188250 PROTEIN"/>
    <property type="match status" value="1"/>
</dbReference>
<gene>
    <name evidence="6" type="ORF">CJ030_MR0G019007</name>
    <name evidence="7" type="ORF">CJ030_MR5G009745</name>
</gene>
<dbReference type="InterPro" id="IPR028082">
    <property type="entry name" value="Peripla_BP_I"/>
</dbReference>
<name>A0A6A1VJ34_9ROSI</name>
<reference evidence="7" key="3">
    <citation type="submission" date="2019-09" db="EMBL/GenBank/DDBJ databases">
        <authorList>
            <person name="Gao Z."/>
        </authorList>
    </citation>
    <scope>NUCLEOTIDE SEQUENCE</scope>
    <source>
        <tissue evidence="7">Leaves</tissue>
    </source>
</reference>
<comment type="caution">
    <text evidence="7">The sequence shown here is derived from an EMBL/GenBank/DDBJ whole genome shotgun (WGS) entry which is preliminary data.</text>
</comment>
<dbReference type="OrthoDB" id="5984008at2759"/>
<evidence type="ECO:0000256" key="1">
    <source>
        <dbReference type="ARBA" id="ARBA00004370"/>
    </source>
</evidence>
<reference evidence="7" key="1">
    <citation type="submission" date="2018-07" db="EMBL/GenBank/DDBJ databases">
        <authorList>
            <person name="Gao Z.-S."/>
            <person name="Jia H.-M."/>
            <person name="Jia H.-J."/>
            <person name="Cai Q.-L."/>
            <person name="Wang Y."/>
            <person name="Zhao H.-B."/>
        </authorList>
    </citation>
    <scope>NUCLEOTIDE SEQUENCE</scope>
    <source>
        <tissue evidence="7">Leaves</tissue>
    </source>
</reference>
<evidence type="ECO:0000259" key="5">
    <source>
        <dbReference type="Pfam" id="PF01094"/>
    </source>
</evidence>
<reference evidence="7 8" key="2">
    <citation type="journal article" date="2019" name="Plant Biotechnol. J.">
        <title>The red bayberry genome and genetic basis of sex determination.</title>
        <authorList>
            <person name="Jia H.M."/>
            <person name="Jia H.J."/>
            <person name="Cai Q.L."/>
            <person name="Wang Y."/>
            <person name="Zhao H.B."/>
            <person name="Yang W.F."/>
            <person name="Wang G.Y."/>
            <person name="Li Y.H."/>
            <person name="Zhan D.L."/>
            <person name="Shen Y.T."/>
            <person name="Niu Q.F."/>
            <person name="Chang L."/>
            <person name="Qiu J."/>
            <person name="Zhao L."/>
            <person name="Xie H.B."/>
            <person name="Fu W.Y."/>
            <person name="Jin J."/>
            <person name="Li X.W."/>
            <person name="Jiao Y."/>
            <person name="Zhou C.C."/>
            <person name="Tu T."/>
            <person name="Chai C.Y."/>
            <person name="Gao J.L."/>
            <person name="Fan L.J."/>
            <person name="van de Weg E."/>
            <person name="Wang J.Y."/>
            <person name="Gao Z.S."/>
        </authorList>
    </citation>
    <scope>NUCLEOTIDE SEQUENCE [LARGE SCALE GENOMIC DNA]</scope>
    <source>
        <tissue evidence="7">Leaves</tissue>
    </source>
</reference>
<dbReference type="GO" id="GO:0016020">
    <property type="term" value="C:membrane"/>
    <property type="evidence" value="ECO:0007669"/>
    <property type="project" value="UniProtKB-SubCell"/>
</dbReference>
<comment type="subcellular location">
    <subcellularLocation>
        <location evidence="1">Membrane</location>
    </subcellularLocation>
</comment>
<dbReference type="Gene3D" id="3.40.50.2300">
    <property type="match status" value="2"/>
</dbReference>
<keyword evidence="7" id="KW-0675">Receptor</keyword>
<protein>
    <submittedName>
        <fullName evidence="7">Glutamate receptor 3.5</fullName>
    </submittedName>
</protein>
<keyword evidence="8" id="KW-1185">Reference proteome</keyword>
<keyword evidence="3" id="KW-1133">Transmembrane helix</keyword>
<sequence>MAHVISHIANELQVPLLSFAATDPSLNSLQFPYFVRTTQSDLFQMAVVADIVSYCEWQAVIPIYTDDDHGHPVSKSISKSIDLRN</sequence>
<keyword evidence="2" id="KW-0812">Transmembrane</keyword>
<dbReference type="Pfam" id="PF01094">
    <property type="entry name" value="ANF_receptor"/>
    <property type="match status" value="1"/>
</dbReference>
<evidence type="ECO:0000313" key="6">
    <source>
        <dbReference type="EMBL" id="KAB1199629.1"/>
    </source>
</evidence>
<dbReference type="SUPFAM" id="SSF53822">
    <property type="entry name" value="Periplasmic binding protein-like I"/>
    <property type="match status" value="1"/>
</dbReference>
<dbReference type="InterPro" id="IPR015683">
    <property type="entry name" value="Ionotropic_Glu_rcpt"/>
</dbReference>
<keyword evidence="4" id="KW-0472">Membrane</keyword>
<evidence type="ECO:0000256" key="4">
    <source>
        <dbReference type="ARBA" id="ARBA00023136"/>
    </source>
</evidence>
<evidence type="ECO:0000256" key="3">
    <source>
        <dbReference type="ARBA" id="ARBA00022989"/>
    </source>
</evidence>
<dbReference type="AlphaFoldDB" id="A0A6A1VJ34"/>
<dbReference type="EMBL" id="RXIC02000444">
    <property type="protein sequence ID" value="KAB1199629.1"/>
    <property type="molecule type" value="Genomic_DNA"/>
</dbReference>
<evidence type="ECO:0000313" key="7">
    <source>
        <dbReference type="EMBL" id="KAB1212703.1"/>
    </source>
</evidence>
<dbReference type="EMBL" id="RXIC02000023">
    <property type="protein sequence ID" value="KAB1212703.1"/>
    <property type="molecule type" value="Genomic_DNA"/>
</dbReference>
<evidence type="ECO:0000256" key="2">
    <source>
        <dbReference type="ARBA" id="ARBA00022692"/>
    </source>
</evidence>